<feature type="region of interest" description="Disordered" evidence="1">
    <location>
        <begin position="1"/>
        <end position="297"/>
    </location>
</feature>
<sequence length="430" mass="42981">MTPKTVDEGRSGAFGGGAAFASSGGSGKRASSGGGGGSSSAEAREGVRDDLGGSSKGEGPDHHPPEANETPTIYKAGSARDRPRIGEVSPSNTTAGPEGGGLTDGSESGALPEAPAAGPEPAGEEAVAIGPSVETTSEGVAEKRPLPDLSRPVVAGSGTPSARTGERAEPEALYEAPEEGGGSDDPGHLAAGPAPKSATSSEVAGAAAIDVAREKRTAPSTSRRLPSEEKGAEEVGDPEKEGTAPPAPAEASGMEGEAGHLVAGPEPTSPPPSPELDISDGSLEPPGLADLGMELAPEDPAPVMGAQVEEVKKLLFREATRSDMTVGEAPSGADLIGVDGDGVPPGNMTVVATPSEADELNGSSEIGSNLSVGRIAIDAEFKNFGSANRLGMGIDKNGTQRPVMIMEFEKIDLESNFRQGLGLTPTSGFR</sequence>
<dbReference type="GeneID" id="12509503"/>
<name>G7WM56_METH6</name>
<reference evidence="2 3" key="1">
    <citation type="journal article" date="2012" name="PLoS ONE">
        <title>The genome characteristics and predicted function of methyl-group oxidation pathway in the obligate aceticlastic methanogens, Methanosaeta spp.</title>
        <authorList>
            <person name="Zhu J."/>
            <person name="Zheng H."/>
            <person name="Ai G."/>
            <person name="Zhang G."/>
            <person name="Liu D."/>
            <person name="Liu X."/>
            <person name="Dong X."/>
        </authorList>
    </citation>
    <scope>NUCLEOTIDE SEQUENCE [LARGE SCALE GENOMIC DNA]</scope>
    <source>
        <strain evidence="2 3">6Ac</strain>
    </source>
</reference>
<dbReference type="Proteomes" id="UP000005877">
    <property type="component" value="Chromosome"/>
</dbReference>
<feature type="compositionally biased region" description="Basic and acidic residues" evidence="1">
    <location>
        <begin position="225"/>
        <end position="242"/>
    </location>
</feature>
<feature type="compositionally biased region" description="Basic and acidic residues" evidence="1">
    <location>
        <begin position="1"/>
        <end position="10"/>
    </location>
</feature>
<dbReference type="PATRIC" id="fig|1110509.7.peg.374"/>
<evidence type="ECO:0000313" key="2">
    <source>
        <dbReference type="EMBL" id="AET63721.1"/>
    </source>
</evidence>
<dbReference type="RefSeq" id="WP_014585906.1">
    <property type="nucleotide sequence ID" value="NC_017527.1"/>
</dbReference>
<feature type="compositionally biased region" description="Basic and acidic residues" evidence="1">
    <location>
        <begin position="42"/>
        <end position="51"/>
    </location>
</feature>
<evidence type="ECO:0000256" key="1">
    <source>
        <dbReference type="SAM" id="MobiDB-lite"/>
    </source>
</evidence>
<feature type="compositionally biased region" description="Gly residues" evidence="1">
    <location>
        <begin position="12"/>
        <end position="38"/>
    </location>
</feature>
<dbReference type="EMBL" id="CP003117">
    <property type="protein sequence ID" value="AET63721.1"/>
    <property type="molecule type" value="Genomic_DNA"/>
</dbReference>
<proteinExistence type="predicted"/>
<evidence type="ECO:0000313" key="3">
    <source>
        <dbReference type="Proteomes" id="UP000005877"/>
    </source>
</evidence>
<dbReference type="AlphaFoldDB" id="G7WM56"/>
<dbReference type="HOGENOM" id="CLU_637151_0_0_2"/>
<dbReference type="KEGG" id="mhi:Mhar_0334"/>
<accession>G7WM56</accession>
<dbReference type="STRING" id="1110509.Mhar_0334"/>
<feature type="compositionally biased region" description="Low complexity" evidence="1">
    <location>
        <begin position="107"/>
        <end position="131"/>
    </location>
</feature>
<organism evidence="2 3">
    <name type="scientific">Methanothrix harundinacea (strain 6Ac)</name>
    <name type="common">Methanosaeta harundinacea</name>
    <dbReference type="NCBI Taxonomy" id="1110509"/>
    <lineage>
        <taxon>Archaea</taxon>
        <taxon>Methanobacteriati</taxon>
        <taxon>Methanobacteriota</taxon>
        <taxon>Stenosarchaea group</taxon>
        <taxon>Methanomicrobia</taxon>
        <taxon>Methanotrichales</taxon>
        <taxon>Methanotrichaceae</taxon>
        <taxon>Methanothrix</taxon>
    </lineage>
</organism>
<keyword evidence="3" id="KW-1185">Reference proteome</keyword>
<gene>
    <name evidence="2" type="ordered locus">Mhar_0334</name>
</gene>
<protein>
    <submittedName>
        <fullName evidence="2">Uncharacterized protein</fullName>
    </submittedName>
</protein>